<evidence type="ECO:0000313" key="6">
    <source>
        <dbReference type="Proteomes" id="UP000053766"/>
    </source>
</evidence>
<keyword evidence="3" id="KW-0186">Copper</keyword>
<dbReference type="Gene3D" id="2.60.40.420">
    <property type="entry name" value="Cupredoxins - blue copper proteins"/>
    <property type="match status" value="1"/>
</dbReference>
<dbReference type="Pfam" id="PF00394">
    <property type="entry name" value="Cu-oxidase"/>
    <property type="match status" value="1"/>
</dbReference>
<evidence type="ECO:0000256" key="3">
    <source>
        <dbReference type="ARBA" id="ARBA00023008"/>
    </source>
</evidence>
<evidence type="ECO:0000259" key="4">
    <source>
        <dbReference type="Pfam" id="PF00394"/>
    </source>
</evidence>
<dbReference type="AlphaFoldDB" id="A0A0D8XEX1"/>
<evidence type="ECO:0000313" key="5">
    <source>
        <dbReference type="EMBL" id="KJH40991.1"/>
    </source>
</evidence>
<dbReference type="PANTHER" id="PTHR11709:SF394">
    <property type="entry name" value="FI03373P-RELATED"/>
    <property type="match status" value="1"/>
</dbReference>
<accession>A0A0D8XEX1</accession>
<feature type="domain" description="Plastocyanin-like" evidence="4">
    <location>
        <begin position="2"/>
        <end position="93"/>
    </location>
</feature>
<dbReference type="GO" id="GO:0005886">
    <property type="term" value="C:plasma membrane"/>
    <property type="evidence" value="ECO:0007669"/>
    <property type="project" value="TreeGrafter"/>
</dbReference>
<protein>
    <recommendedName>
        <fullName evidence="4">Plastocyanin-like domain-containing protein</fullName>
    </recommendedName>
</protein>
<dbReference type="SUPFAM" id="SSF49503">
    <property type="entry name" value="Cupredoxins"/>
    <property type="match status" value="1"/>
</dbReference>
<dbReference type="GO" id="GO:0006826">
    <property type="term" value="P:iron ion transport"/>
    <property type="evidence" value="ECO:0007669"/>
    <property type="project" value="TreeGrafter"/>
</dbReference>
<dbReference type="InterPro" id="IPR045087">
    <property type="entry name" value="Cu-oxidase_fam"/>
</dbReference>
<sequence>MVRFRITNGGVAQELMVHVEGHSMTVVAADGDDCVDQQIDRLIIFPGERYDVIVHGLSNPNKKQYMMVVETVQYYFFDWSRVKTDYGIALVEYEDVDSYEDAEQRRLKGFLS</sequence>
<dbReference type="PANTHER" id="PTHR11709">
    <property type="entry name" value="MULTI-COPPER OXIDASE"/>
    <property type="match status" value="1"/>
</dbReference>
<evidence type="ECO:0000256" key="2">
    <source>
        <dbReference type="ARBA" id="ARBA00023002"/>
    </source>
</evidence>
<keyword evidence="6" id="KW-1185">Reference proteome</keyword>
<dbReference type="InterPro" id="IPR008972">
    <property type="entry name" value="Cupredoxin"/>
</dbReference>
<evidence type="ECO:0000256" key="1">
    <source>
        <dbReference type="ARBA" id="ARBA00022723"/>
    </source>
</evidence>
<organism evidence="5 6">
    <name type="scientific">Dictyocaulus viviparus</name>
    <name type="common">Bovine lungworm</name>
    <dbReference type="NCBI Taxonomy" id="29172"/>
    <lineage>
        <taxon>Eukaryota</taxon>
        <taxon>Metazoa</taxon>
        <taxon>Ecdysozoa</taxon>
        <taxon>Nematoda</taxon>
        <taxon>Chromadorea</taxon>
        <taxon>Rhabditida</taxon>
        <taxon>Rhabditina</taxon>
        <taxon>Rhabditomorpha</taxon>
        <taxon>Strongyloidea</taxon>
        <taxon>Metastrongylidae</taxon>
        <taxon>Dictyocaulus</taxon>
    </lineage>
</organism>
<proteinExistence type="predicted"/>
<gene>
    <name evidence="5" type="ORF">DICVIV_13041</name>
</gene>
<keyword evidence="1" id="KW-0479">Metal-binding</keyword>
<reference evidence="5 6" key="1">
    <citation type="submission" date="2013-11" db="EMBL/GenBank/DDBJ databases">
        <title>Draft genome of the bovine lungworm Dictyocaulus viviparus.</title>
        <authorList>
            <person name="Mitreva M."/>
        </authorList>
    </citation>
    <scope>NUCLEOTIDE SEQUENCE [LARGE SCALE GENOMIC DNA]</scope>
    <source>
        <strain evidence="5 6">HannoverDv2000</strain>
    </source>
</reference>
<dbReference type="GO" id="GO:0016491">
    <property type="term" value="F:oxidoreductase activity"/>
    <property type="evidence" value="ECO:0007669"/>
    <property type="project" value="UniProtKB-KW"/>
</dbReference>
<reference evidence="6" key="2">
    <citation type="journal article" date="2016" name="Sci. Rep.">
        <title>Dictyocaulus viviparus genome, variome and transcriptome elucidate lungworm biology and support future intervention.</title>
        <authorList>
            <person name="McNulty S.N."/>
            <person name="Strube C."/>
            <person name="Rosa B.A."/>
            <person name="Martin J.C."/>
            <person name="Tyagi R."/>
            <person name="Choi Y.J."/>
            <person name="Wang Q."/>
            <person name="Hallsworth Pepin K."/>
            <person name="Zhang X."/>
            <person name="Ozersky P."/>
            <person name="Wilson R.K."/>
            <person name="Sternberg P.W."/>
            <person name="Gasser R.B."/>
            <person name="Mitreva M."/>
        </authorList>
    </citation>
    <scope>NUCLEOTIDE SEQUENCE [LARGE SCALE GENOMIC DNA]</scope>
    <source>
        <strain evidence="6">HannoverDv2000</strain>
    </source>
</reference>
<dbReference type="GO" id="GO:0046872">
    <property type="term" value="F:metal ion binding"/>
    <property type="evidence" value="ECO:0007669"/>
    <property type="project" value="UniProtKB-KW"/>
</dbReference>
<dbReference type="OrthoDB" id="2121828at2759"/>
<dbReference type="EMBL" id="KN716937">
    <property type="protein sequence ID" value="KJH40991.1"/>
    <property type="molecule type" value="Genomic_DNA"/>
</dbReference>
<dbReference type="InterPro" id="IPR001117">
    <property type="entry name" value="Cu-oxidase_2nd"/>
</dbReference>
<keyword evidence="2" id="KW-0560">Oxidoreductase</keyword>
<dbReference type="Proteomes" id="UP000053766">
    <property type="component" value="Unassembled WGS sequence"/>
</dbReference>
<name>A0A0D8XEX1_DICVI</name>
<dbReference type="STRING" id="29172.A0A0D8XEX1"/>